<name>A0A5B1L8V9_9ACTN</name>
<keyword evidence="2" id="KW-1185">Reference proteome</keyword>
<protein>
    <submittedName>
        <fullName evidence="1">DUF3263 domain-containing protein</fullName>
    </submittedName>
</protein>
<organism evidence="1 2">
    <name type="scientific">Nocardioides humilatus</name>
    <dbReference type="NCBI Taxonomy" id="2607660"/>
    <lineage>
        <taxon>Bacteria</taxon>
        <taxon>Bacillati</taxon>
        <taxon>Actinomycetota</taxon>
        <taxon>Actinomycetes</taxon>
        <taxon>Propionibacteriales</taxon>
        <taxon>Nocardioidaceae</taxon>
        <taxon>Nocardioides</taxon>
    </lineage>
</organism>
<dbReference type="Proteomes" id="UP000325003">
    <property type="component" value="Unassembled WGS sequence"/>
</dbReference>
<evidence type="ECO:0000313" key="1">
    <source>
        <dbReference type="EMBL" id="KAA1417062.1"/>
    </source>
</evidence>
<reference evidence="1 2" key="2">
    <citation type="submission" date="2019-09" db="EMBL/GenBank/DDBJ databases">
        <authorList>
            <person name="Jin C."/>
        </authorList>
    </citation>
    <scope>NUCLEOTIDE SEQUENCE [LARGE SCALE GENOMIC DNA]</scope>
    <source>
        <strain evidence="1 2">BN130099</strain>
    </source>
</reference>
<sequence>MPLTDRERALLVFERHWWRYGATRADAARAHFGLAGPEHRRIVGALIDRAEAHEHDPVLVRRLRRMRATHRAERRAAA</sequence>
<gene>
    <name evidence="1" type="ORF">F0U44_17985</name>
</gene>
<accession>A0A5B1L8V9</accession>
<comment type="caution">
    <text evidence="1">The sequence shown here is derived from an EMBL/GenBank/DDBJ whole genome shotgun (WGS) entry which is preliminary data.</text>
</comment>
<reference evidence="1 2" key="1">
    <citation type="submission" date="2019-09" db="EMBL/GenBank/DDBJ databases">
        <title>Nocardioides panacisoli sp. nov., isolated from the soil of a ginseng field.</title>
        <authorList>
            <person name="Cho C."/>
        </authorList>
    </citation>
    <scope>NUCLEOTIDE SEQUENCE [LARGE SCALE GENOMIC DNA]</scope>
    <source>
        <strain evidence="1 2">BN130099</strain>
    </source>
</reference>
<dbReference type="Pfam" id="PF11662">
    <property type="entry name" value="DUF3263"/>
    <property type="match status" value="1"/>
</dbReference>
<evidence type="ECO:0000313" key="2">
    <source>
        <dbReference type="Proteomes" id="UP000325003"/>
    </source>
</evidence>
<dbReference type="AlphaFoldDB" id="A0A5B1L8V9"/>
<dbReference type="InterPro" id="IPR021678">
    <property type="entry name" value="DUF3263"/>
</dbReference>
<dbReference type="EMBL" id="VUJV01000006">
    <property type="protein sequence ID" value="KAA1417062.1"/>
    <property type="molecule type" value="Genomic_DNA"/>
</dbReference>
<dbReference type="RefSeq" id="WP_149729732.1">
    <property type="nucleotide sequence ID" value="NZ_VUJV01000006.1"/>
</dbReference>
<proteinExistence type="predicted"/>